<feature type="domain" description="Gram-positive cocci surface proteins LPxTG" evidence="8">
    <location>
        <begin position="647"/>
        <end position="679"/>
    </location>
</feature>
<dbReference type="EMBL" id="CP047156">
    <property type="protein sequence ID" value="QHB98866.1"/>
    <property type="molecule type" value="Genomic_DNA"/>
</dbReference>
<feature type="chain" id="PRO_5029640495" description="Cell wall protein" evidence="7">
    <location>
        <begin position="31"/>
        <end position="679"/>
    </location>
</feature>
<dbReference type="RefSeq" id="WP_159541784.1">
    <property type="nucleotide sequence ID" value="NZ_CP047156.1"/>
</dbReference>
<dbReference type="InParanoid" id="A0A7L4YJY8"/>
<dbReference type="PROSITE" id="PS51841">
    <property type="entry name" value="LTD"/>
    <property type="match status" value="2"/>
</dbReference>
<dbReference type="SUPFAM" id="SSF74853">
    <property type="entry name" value="Lamin A/C globular tail domain"/>
    <property type="match status" value="2"/>
</dbReference>
<feature type="signal peptide" evidence="7">
    <location>
        <begin position="1"/>
        <end position="30"/>
    </location>
</feature>
<feature type="compositionally biased region" description="Gly residues" evidence="5">
    <location>
        <begin position="634"/>
        <end position="644"/>
    </location>
</feature>
<keyword evidence="11" id="KW-1185">Reference proteome</keyword>
<keyword evidence="3 7" id="KW-0732">Signal</keyword>
<keyword evidence="6" id="KW-1133">Transmembrane helix</keyword>
<keyword evidence="2" id="KW-0964">Secreted</keyword>
<dbReference type="KEGG" id="eke:EK0264_00135"/>
<feature type="domain" description="LTD" evidence="9">
    <location>
        <begin position="25"/>
        <end position="126"/>
    </location>
</feature>
<feature type="transmembrane region" description="Helical" evidence="6">
    <location>
        <begin position="654"/>
        <end position="674"/>
    </location>
</feature>
<evidence type="ECO:0000256" key="7">
    <source>
        <dbReference type="SAM" id="SignalP"/>
    </source>
</evidence>
<keyword evidence="1" id="KW-0134">Cell wall</keyword>
<dbReference type="InterPro" id="IPR019931">
    <property type="entry name" value="LPXTG_anchor"/>
</dbReference>
<dbReference type="Proteomes" id="UP000463857">
    <property type="component" value="Chromosome"/>
</dbReference>
<dbReference type="PROSITE" id="PS50847">
    <property type="entry name" value="GRAM_POS_ANCHORING"/>
    <property type="match status" value="1"/>
</dbReference>
<evidence type="ECO:0000256" key="1">
    <source>
        <dbReference type="ARBA" id="ARBA00022512"/>
    </source>
</evidence>
<dbReference type="Gene3D" id="2.60.40.1260">
    <property type="entry name" value="Lamin Tail domain"/>
    <property type="match status" value="2"/>
</dbReference>
<evidence type="ECO:0000256" key="4">
    <source>
        <dbReference type="ARBA" id="ARBA00023088"/>
    </source>
</evidence>
<evidence type="ECO:0000313" key="11">
    <source>
        <dbReference type="Proteomes" id="UP000463857"/>
    </source>
</evidence>
<accession>A0A7L4YJY8</accession>
<feature type="compositionally biased region" description="Low complexity" evidence="5">
    <location>
        <begin position="608"/>
        <end position="633"/>
    </location>
</feature>
<evidence type="ECO:0000256" key="5">
    <source>
        <dbReference type="SAM" id="MobiDB-lite"/>
    </source>
</evidence>
<keyword evidence="6" id="KW-0472">Membrane</keyword>
<keyword evidence="6" id="KW-0812">Transmembrane</keyword>
<protein>
    <recommendedName>
        <fullName evidence="12">Cell wall protein</fullName>
    </recommendedName>
</protein>
<feature type="domain" description="LTD" evidence="9">
    <location>
        <begin position="144"/>
        <end position="250"/>
    </location>
</feature>
<keyword evidence="4" id="KW-0572">Peptidoglycan-anchor</keyword>
<sequence length="679" mass="68667">MSRLASALSGSIAILLAAAALVLFPGSAYAAPTDVQINEIESSGGVPGDWVELYNSGTEPVSLAGWGIVDIDPTHTATPLPADAVIEPGGFYVVEESVLGFGLGSGDSVTLTDNTGAQIDSYAWTAHAISSWARCPDGSGTFADSTTVTKGAANDCSSPVVLNEVESSGGEPGDWIELVNPSAATADISGFVVSDNDDTHTYVIPEGTTIPAGGYFVIDESALGFGLGGSDSARLFAPGGTLLDSYVWTSHATTTYGRCPDSTGDFATTTEPTKGATNTCPGDLAISPWPGSQDITAADQPELTAGDLSGLDYGTDSLWAVENGTGRLLKLTWDGTTLVPADGWAAGATLHYPDGTGTPDSEGVTVVGDGSIAVGTERNNDNGGVSRLSVLRFEPGASAQTLSATMEWELTSVLPVVGANSGIEAVEWIADSALGNLIDDTTGTTYDPADYPLGGGGLYFVGVEGTGLVHAFALNSDGTFALVSTLEPGLAGVMALDYDAATGLLWAVCDDNCEGTAAVFDLTSDQYAVPAYIARPTGMPNLNNEGFAIAPTSLCTAGSRPVWWTDDGDTDGYSVRVGSLPCADVPPTEPPTTTPPTTPPVTEPPTTAPTTGPTATQPPTTWQPSQPGTTAPAGHGGSAGGTTGGSLARTGADVGSGGVLAVGLLVTGGLLALAGRRRR</sequence>
<evidence type="ECO:0000259" key="9">
    <source>
        <dbReference type="PROSITE" id="PS51841"/>
    </source>
</evidence>
<feature type="region of interest" description="Disordered" evidence="5">
    <location>
        <begin position="575"/>
        <end position="649"/>
    </location>
</feature>
<reference evidence="10 11" key="1">
    <citation type="journal article" date="2018" name="Int. J. Syst. Evol. Microbiol.">
        <title>Epidermidibacterium keratini gen. nov., sp. nov., a member of the family Sporichthyaceae, isolated from keratin epidermis.</title>
        <authorList>
            <person name="Lee D.G."/>
            <person name="Trujillo M.E."/>
            <person name="Kang S."/>
            <person name="Nam J.J."/>
            <person name="Kim Y.J."/>
        </authorList>
    </citation>
    <scope>NUCLEOTIDE SEQUENCE [LARGE SCALE GENOMIC DNA]</scope>
    <source>
        <strain evidence="10 11">EPI-7</strain>
    </source>
</reference>
<gene>
    <name evidence="10" type="ORF">EK0264_00135</name>
</gene>
<evidence type="ECO:0000256" key="3">
    <source>
        <dbReference type="ARBA" id="ARBA00022729"/>
    </source>
</evidence>
<evidence type="ECO:0000313" key="10">
    <source>
        <dbReference type="EMBL" id="QHB98866.1"/>
    </source>
</evidence>
<dbReference type="InterPro" id="IPR001322">
    <property type="entry name" value="Lamin_tail_dom"/>
</dbReference>
<evidence type="ECO:0000256" key="2">
    <source>
        <dbReference type="ARBA" id="ARBA00022525"/>
    </source>
</evidence>
<dbReference type="Pfam" id="PF00932">
    <property type="entry name" value="LTD"/>
    <property type="match status" value="2"/>
</dbReference>
<evidence type="ECO:0000259" key="8">
    <source>
        <dbReference type="PROSITE" id="PS50847"/>
    </source>
</evidence>
<evidence type="ECO:0008006" key="12">
    <source>
        <dbReference type="Google" id="ProtNLM"/>
    </source>
</evidence>
<dbReference type="OrthoDB" id="5380360at2"/>
<feature type="compositionally biased region" description="Pro residues" evidence="5">
    <location>
        <begin position="587"/>
        <end position="607"/>
    </location>
</feature>
<proteinExistence type="predicted"/>
<evidence type="ECO:0000256" key="6">
    <source>
        <dbReference type="SAM" id="Phobius"/>
    </source>
</evidence>
<organism evidence="10 11">
    <name type="scientific">Epidermidibacterium keratini</name>
    <dbReference type="NCBI Taxonomy" id="1891644"/>
    <lineage>
        <taxon>Bacteria</taxon>
        <taxon>Bacillati</taxon>
        <taxon>Actinomycetota</taxon>
        <taxon>Actinomycetes</taxon>
        <taxon>Sporichthyales</taxon>
        <taxon>Sporichthyaceae</taxon>
        <taxon>Epidermidibacterium</taxon>
    </lineage>
</organism>
<name>A0A7L4YJY8_9ACTN</name>
<dbReference type="InterPro" id="IPR036415">
    <property type="entry name" value="Lamin_tail_dom_sf"/>
</dbReference>
<dbReference type="AlphaFoldDB" id="A0A7L4YJY8"/>